<dbReference type="PROSITE" id="PS50853">
    <property type="entry name" value="FN3"/>
    <property type="match status" value="13"/>
</dbReference>
<evidence type="ECO:0000313" key="3">
    <source>
        <dbReference type="Ensembl" id="ENSPMAP00000001152.1"/>
    </source>
</evidence>
<dbReference type="FunFam" id="2.60.40.10:FF:001176">
    <property type="entry name" value="Usherin"/>
    <property type="match status" value="1"/>
</dbReference>
<organism evidence="3">
    <name type="scientific">Petromyzon marinus</name>
    <name type="common">Sea lamprey</name>
    <dbReference type="NCBI Taxonomy" id="7757"/>
    <lineage>
        <taxon>Eukaryota</taxon>
        <taxon>Metazoa</taxon>
        <taxon>Chordata</taxon>
        <taxon>Craniata</taxon>
        <taxon>Vertebrata</taxon>
        <taxon>Cyclostomata</taxon>
        <taxon>Hyperoartia</taxon>
        <taxon>Petromyzontiformes</taxon>
        <taxon>Petromyzontidae</taxon>
        <taxon>Petromyzon</taxon>
    </lineage>
</organism>
<name>S4R7H2_PETMA</name>
<dbReference type="SMART" id="SM00060">
    <property type="entry name" value="FN3"/>
    <property type="match status" value="16"/>
</dbReference>
<evidence type="ECO:0000259" key="2">
    <source>
        <dbReference type="PROSITE" id="PS50853"/>
    </source>
</evidence>
<feature type="domain" description="Fibronectin type-III" evidence="2">
    <location>
        <begin position="978"/>
        <end position="1088"/>
    </location>
</feature>
<dbReference type="HOGENOM" id="CLU_002159_0_0_1"/>
<feature type="domain" description="Fibronectin type-III" evidence="2">
    <location>
        <begin position="321"/>
        <end position="411"/>
    </location>
</feature>
<dbReference type="PANTHER" id="PTHR46957">
    <property type="entry name" value="CYTOKINE RECEPTOR"/>
    <property type="match status" value="1"/>
</dbReference>
<dbReference type="InterPro" id="IPR013783">
    <property type="entry name" value="Ig-like_fold"/>
</dbReference>
<feature type="domain" description="Fibronectin type-III" evidence="2">
    <location>
        <begin position="1661"/>
        <end position="1769"/>
    </location>
</feature>
<evidence type="ECO:0000256" key="1">
    <source>
        <dbReference type="SAM" id="MobiDB-lite"/>
    </source>
</evidence>
<accession>S4R7H2</accession>
<dbReference type="FunFam" id="2.60.40.10:FF:001379">
    <property type="entry name" value="Usherin"/>
    <property type="match status" value="1"/>
</dbReference>
<protein>
    <recommendedName>
        <fullName evidence="2">Fibronectin type-III domain-containing protein</fullName>
    </recommendedName>
</protein>
<dbReference type="Gene3D" id="2.60.40.10">
    <property type="entry name" value="Immunoglobulins"/>
    <property type="match status" value="16"/>
</dbReference>
<sequence length="1898" mass="203116">AARCQVCCGGVVHEARPDYACCDDRLALPEGGPSAVCCGGRFHRPLVEHTCCEGHYVHVKPGEACCWDPGWREVAVGPGDACCGARPYALRGQQRCCGDTLLDASRASCCGRRALGEGETCCGEGEAASAHLAVPAGMVCCGGEYVASSLTVCCPGDDAADDDDSEEEEEGGWGYCVCCCGSSEVEKLAGCCESISAPQARSPLCPMPERDVTTGCHVVLPANRFGVRARPPRGHSARTTIPVLLPSSGRRACNRTDADECFSPEFVVFSGPVDVTSFTGGTDAALAPHTTYRYRVVASNRHGYGSSVPRLVTTEPAAPRSVSPPRWSLVPGRQDALRLSWQPPLQPNGPVTHYMVERDGLERHRGSELHFLDEHGVMPFRAYHYRLAACTVAGCTFSRPVTAATAQGPPEDIAAPVVTARGPRSLSLSWAAPGRPNGAIHLYRMVQAGAGVIHTHMQGPLLLNVSGLEPFSSYRFALEACTAGGCSSSPLADATTLESAPQGVWLHPRNFAVSSSVLELHWAQPAQPNGRIVHYRLHRSGRHVYTGGPELLSYTDRGLRPNSSYVYTLEAATSAGVGSSGGHWVRTPPWTPEGVPAPHDVRVQGPRSILASWHAPGAVFNLAVPVEYNVTVNLGSAREMAFSAAQSRSLLLEGLEPHRRHELRVLACQSGGCGLSAPAYAVTEEAAPEGQGPPGVAALGTAVLEVTWSPPEHPNGDITTYVLYRRDAGARNELVVFVWSEGPLVFTDASPELRPGSAYEYRVRARNRQGETDGPWARGWTREALLGDLELPGVTPHGPYSLHTKWRPPHAPHGTIRQYRLEYGPRGSEKLVPSPEIKALTVPGERREALVFGLEPHTLYQLRVVMVVVSGAGEKPSPWASARTLEAAPRGLAPPVAHSLAGGRSILLHWDAPARPNGIVQNYSILSDSGVEFSGLARRFVLRRLVPYKDYSLALEACTSVGCARSGPVTARTGEAAPASQPGPDARPLGPTSVELRWTPPRRPHGRILRYLIIGGGTATDPASGRRDAVLEEVAEEAIVNASMSSREKRSYVHRGLKPGTAYRYKVRSWNSAGFAESGWVTVRTPQAAPAQLAPPSVRTVPRSPRKLCVSWTPPLEPNGELHHYRLLRNGSLLPFIFDQATLNFTDVDLLAHTDYSYAVEACTAGGCVTSPATSQRTPETAPSFVPPPMAAPINATAIRVSWAPLAPDRGQTTQAKLFVDDEERPEGLSESVTVSGLRPYSEHGFFVSACTGGGCANSSGVRARTLEAPPEGLRAPRLDVTNYRTVDVRWQKPDAPNGQILSYELWRDGTLVYSGLKLHYRDARLSPGARYSYSLMARNSRGTVSSATSVARTLASAPGGLAPPRLEALSSTEMRVAWDPPLRPNGDVVNYTVRMRDLESGNTSTLGVVPGREALAELTLVVGELAPRQRYEACVEACTAGGCASSEWARGSTLEAPPALQPGPSVEPQADGAGDQAGPRVSWASPLRPIGPVLRYELYRRGPMVGPAGPRRAAGTRVALVYNGTRSFRDGSAETNAEYEYKVRAVNAAGHVDGVWVRGRTGPAPPLGLQPPSFSSVAATSAVVLVSPPTQPNGVVTVYRVFANSSSGLHMMLSEGASVEQEIHGLEPYSTYSVYVQVCTCLRCCADGPPARLQTLPATPTGQPAPAPSAVGSRAASLAWSDPTRPNGIMHSFELQKRMSCPQPPQPLPVECRQGSLDVVYTGSQRSHNVSGLLPYCSYDFRIISHNQAGSTASAWSTLTTHKEAPEFVAPFDVSSNLTALSVDWSASFHLNGPLREFALSEGGTRVFAGLSLSASLPRTSDKTFQFRVTCTTEMGSVSSPIISYNTATGIGAAHLLNSQRPHYTSRGWSSHFYSELWFVSLKWAVGMLLMAVVLAL</sequence>
<dbReference type="FunFam" id="2.60.40.10:FF:001030">
    <property type="entry name" value="Usherin"/>
    <property type="match status" value="1"/>
</dbReference>
<feature type="domain" description="Fibronectin type-III" evidence="2">
    <location>
        <begin position="690"/>
        <end position="784"/>
    </location>
</feature>
<dbReference type="STRING" id="7757.ENSPMAP00000001152"/>
<feature type="domain" description="Fibronectin type-III" evidence="2">
    <location>
        <begin position="888"/>
        <end position="976"/>
    </location>
</feature>
<proteinExistence type="predicted"/>
<dbReference type="CDD" id="cd00063">
    <property type="entry name" value="FN3"/>
    <property type="match status" value="15"/>
</dbReference>
<feature type="region of interest" description="Disordered" evidence="1">
    <location>
        <begin position="971"/>
        <end position="1000"/>
    </location>
</feature>
<feature type="domain" description="Fibronectin type-III" evidence="2">
    <location>
        <begin position="412"/>
        <end position="499"/>
    </location>
</feature>
<feature type="domain" description="Fibronectin type-III" evidence="2">
    <location>
        <begin position="1566"/>
        <end position="1659"/>
    </location>
</feature>
<feature type="domain" description="Fibronectin type-III" evidence="2">
    <location>
        <begin position="595"/>
        <end position="689"/>
    </location>
</feature>
<dbReference type="InterPro" id="IPR050713">
    <property type="entry name" value="RTP_Phos/Ushers"/>
</dbReference>
<dbReference type="Ensembl" id="ENSPMAT00000001157.1">
    <property type="protein sequence ID" value="ENSPMAP00000001152.1"/>
    <property type="gene ID" value="ENSPMAG00000001031.1"/>
</dbReference>
<dbReference type="InterPro" id="IPR036116">
    <property type="entry name" value="FN3_sf"/>
</dbReference>
<feature type="domain" description="Fibronectin type-III" evidence="2">
    <location>
        <begin position="1361"/>
        <end position="1460"/>
    </location>
</feature>
<dbReference type="GeneTree" id="ENSGT00940000158456"/>
<dbReference type="PRINTS" id="PR00014">
    <property type="entry name" value="FNTYPEIII"/>
</dbReference>
<feature type="domain" description="Fibronectin type-III" evidence="2">
    <location>
        <begin position="1094"/>
        <end position="1184"/>
    </location>
</feature>
<feature type="domain" description="Fibronectin type-III" evidence="2">
    <location>
        <begin position="500"/>
        <end position="594"/>
    </location>
</feature>
<feature type="domain" description="Fibronectin type-III" evidence="2">
    <location>
        <begin position="1270"/>
        <end position="1360"/>
    </location>
</feature>
<reference evidence="3" key="1">
    <citation type="submission" date="2025-08" db="UniProtKB">
        <authorList>
            <consortium name="Ensembl"/>
        </authorList>
    </citation>
    <scope>IDENTIFICATION</scope>
</reference>
<feature type="domain" description="Fibronectin type-III" evidence="2">
    <location>
        <begin position="785"/>
        <end position="887"/>
    </location>
</feature>
<reference evidence="3" key="2">
    <citation type="submission" date="2025-09" db="UniProtKB">
        <authorList>
            <consortium name="Ensembl"/>
        </authorList>
    </citation>
    <scope>IDENTIFICATION</scope>
</reference>
<dbReference type="Pfam" id="PF00041">
    <property type="entry name" value="fn3"/>
    <property type="match status" value="5"/>
</dbReference>
<dbReference type="OMA" id="SEWITIT"/>
<dbReference type="SUPFAM" id="SSF49265">
    <property type="entry name" value="Fibronectin type III"/>
    <property type="match status" value="11"/>
</dbReference>
<feature type="region of interest" description="Disordered" evidence="1">
    <location>
        <begin position="1455"/>
        <end position="1485"/>
    </location>
</feature>
<dbReference type="InterPro" id="IPR003961">
    <property type="entry name" value="FN3_dom"/>
</dbReference>
<dbReference type="PANTHER" id="PTHR46957:SF7">
    <property type="entry name" value="USHERIN"/>
    <property type="match status" value="1"/>
</dbReference>